<evidence type="ECO:0000313" key="3">
    <source>
        <dbReference type="EMBL" id="MCJ2380568.1"/>
    </source>
</evidence>
<sequence length="1350" mass="149163">MNKKFSTLMACAMLAGSMSAYSQTSHGVTGKWGNPSETRYRTQNTAVSASGALVDRNTDVSGYQAVRTDAFDVYSAVNKFNNKAVNKINPEHYYQLEVGADQVLVQLRDYQTGELYLKVVPVNKLTDQYATAATSNPTLNSSLWKISVITTTEGSRMFRFENKETGYYLTYNCAEANTIGLSDVLNGELQGGKASLETEIIKSDVSEWRWYTQDDISGSSSTFSNAPLYTFNHDRDEFIGLALNANNEVVLVKIPANQIGNGNDAMINTWGILNVTVRNAGARTLTANDINSMIDADGSYQNEAGATQNVFAKFKATNGFENNDLFSGEYVALNTEISGYKNSEYTSSAYAGYSIVLNKKGTDKYFMVATDARYENVNPTEHGGLKVYDEEAPANLIKGTMTALKARYHWKVTYYPTQDSLVMEPLNASMVGTEDYKAGIKWADTPLATADPEYYYNTINQAKAHVAGPAAPTTSVPFNKKAYIPVALKLMNGTDDIDNNTVLTVGQSLNTAIGHKVFAQGGANSKYGLPMPTDNVAEMGIKVQFNHTYTSMTRATVEEDGLYFIKVAVKGEGKRSDYRKDGDYLVMNMWGQLMYDRPDDYQNYLHMPATQWVIEKDTCEVGSVLNNGLEQTPYVTIRNREYGSETNKAFYGQLYKTADGRYYIINHKDYNVKSDNQGKFKENIFSCGDTLYIEQITDKAITGNAYLGYKNFKTDDLNYETWAIQYSTAETYQGLNNDKFLAITEDAHLAVQEDKAKDFEFSQVEEVGYGWTTDGLASLKRKSYVMKVRDNNLIDNEWNYLVVKEDANGNPYYQREHLKNVDGKNILLAKFYFKADQLTADGDTAYVPVQILGWQDMTRPATGWTGWDAGAAPILGAVQTVANSANAYDYVLYPNRTYLANGFKQLGIKTQTTKATYVTLDTDPETVNDAFVFVKEDRPLYMPIGKDVTSGEMNSTIQLFRTRGNSDFNLATEFFYEDGNNQSNVAESANAPISFLGVTAEGVKPVGKDVNTEFYADSVISSNPRMPQYLFFVDNDSIKDGRWCSTNKHGYFPSEEIADDEDATHHVFYNGYNAGRVLVNLNDSVFRTNTNIDLDTEAAKYAFRNYTRLGFVEGIHMNVTAAEAADEDAAFHFLNDGQPGEYLLILKGGLTLKDLASKWNVLDPVKVKQAIEDDKIDVNVLDGKHQNYAFSLRYTDDDHKDVLLESKGRKDASSYYDGAIGTFNEASWLKVLNGVPVLAQPYNYNGDHTQIGTSSSLQEVVNQSEILGLVKGATGEATANENIAAGNVVVAGVNGAVVVKGAEGKNVIVSTILGKVIANEVVSSDNATIAAPQGVVVVSVDGESFKVVVK</sequence>
<gene>
    <name evidence="3" type="ORF">MUN53_08095</name>
</gene>
<dbReference type="Pfam" id="PF19910">
    <property type="entry name" value="DUF6383"/>
    <property type="match status" value="1"/>
</dbReference>
<proteinExistence type="predicted"/>
<feature type="chain" id="PRO_5047174755" evidence="1">
    <location>
        <begin position="23"/>
        <end position="1350"/>
    </location>
</feature>
<organism evidence="3 4">
    <name type="scientific">Parabacteroides faecalis</name>
    <dbReference type="NCBI Taxonomy" id="2924040"/>
    <lineage>
        <taxon>Bacteria</taxon>
        <taxon>Pseudomonadati</taxon>
        <taxon>Bacteroidota</taxon>
        <taxon>Bacteroidia</taxon>
        <taxon>Bacteroidales</taxon>
        <taxon>Tannerellaceae</taxon>
        <taxon>Parabacteroides</taxon>
    </lineage>
</organism>
<evidence type="ECO:0000256" key="1">
    <source>
        <dbReference type="SAM" id="SignalP"/>
    </source>
</evidence>
<dbReference type="EMBL" id="JAKZMM010000016">
    <property type="protein sequence ID" value="MCJ2380568.1"/>
    <property type="molecule type" value="Genomic_DNA"/>
</dbReference>
<feature type="domain" description="DUF6383" evidence="2">
    <location>
        <begin position="1277"/>
        <end position="1349"/>
    </location>
</feature>
<evidence type="ECO:0000259" key="2">
    <source>
        <dbReference type="Pfam" id="PF19910"/>
    </source>
</evidence>
<protein>
    <submittedName>
        <fullName evidence="3">DUF6383 domain-containing protein</fullName>
    </submittedName>
</protein>
<dbReference type="Proteomes" id="UP001165444">
    <property type="component" value="Unassembled WGS sequence"/>
</dbReference>
<dbReference type="RefSeq" id="WP_243324639.1">
    <property type="nucleotide sequence ID" value="NZ_JAKZMM010000016.1"/>
</dbReference>
<dbReference type="InterPro" id="IPR045963">
    <property type="entry name" value="DUF6383"/>
</dbReference>
<feature type="signal peptide" evidence="1">
    <location>
        <begin position="1"/>
        <end position="22"/>
    </location>
</feature>
<keyword evidence="1" id="KW-0732">Signal</keyword>
<comment type="caution">
    <text evidence="3">The sequence shown here is derived from an EMBL/GenBank/DDBJ whole genome shotgun (WGS) entry which is preliminary data.</text>
</comment>
<reference evidence="3 4" key="1">
    <citation type="submission" date="2022-03" db="EMBL/GenBank/DDBJ databases">
        <title>Parabacteroides sp. nov. isolated from swine feces.</title>
        <authorList>
            <person name="Bak J.E."/>
        </authorList>
    </citation>
    <scope>NUCLEOTIDE SEQUENCE [LARGE SCALE GENOMIC DNA]</scope>
    <source>
        <strain evidence="3 4">AGMB00274</strain>
    </source>
</reference>
<accession>A0ABT0C131</accession>
<keyword evidence="4" id="KW-1185">Reference proteome</keyword>
<evidence type="ECO:0000313" key="4">
    <source>
        <dbReference type="Proteomes" id="UP001165444"/>
    </source>
</evidence>
<name>A0ABT0C131_9BACT</name>